<reference evidence="9 12" key="2">
    <citation type="submission" date="2019-02" db="EMBL/GenBank/DDBJ databases">
        <title>Complete genome sequence of Desulfobacter hydrogenophilus AcRS1.</title>
        <authorList>
            <person name="Marietou A."/>
            <person name="Lund M.B."/>
            <person name="Marshall I.P.G."/>
            <person name="Schreiber L."/>
            <person name="Jorgensen B."/>
        </authorList>
    </citation>
    <scope>NUCLEOTIDE SEQUENCE [LARGE SCALE GENOMIC DNA]</scope>
    <source>
        <strain evidence="9 12">AcRS1</strain>
    </source>
</reference>
<dbReference type="OrthoDB" id="9810445at2"/>
<evidence type="ECO:0000313" key="10">
    <source>
        <dbReference type="EMBL" id="RAM02965.1"/>
    </source>
</evidence>
<feature type="transmembrane region" description="Helical" evidence="7">
    <location>
        <begin position="23"/>
        <end position="45"/>
    </location>
</feature>
<dbReference type="InterPro" id="IPR051156">
    <property type="entry name" value="Mito/Outer_Membr_Metalloprot"/>
</dbReference>
<organism evidence="10 11">
    <name type="scientific">Desulfobacter hydrogenophilus</name>
    <dbReference type="NCBI Taxonomy" id="2291"/>
    <lineage>
        <taxon>Bacteria</taxon>
        <taxon>Pseudomonadati</taxon>
        <taxon>Thermodesulfobacteriota</taxon>
        <taxon>Desulfobacteria</taxon>
        <taxon>Desulfobacterales</taxon>
        <taxon>Desulfobacteraceae</taxon>
        <taxon>Desulfobacter</taxon>
    </lineage>
</organism>
<evidence type="ECO:0000256" key="2">
    <source>
        <dbReference type="ARBA" id="ARBA00022723"/>
    </source>
</evidence>
<feature type="domain" description="Peptidase M48" evidence="8">
    <location>
        <begin position="96"/>
        <end position="252"/>
    </location>
</feature>
<dbReference type="AlphaFoldDB" id="A0A328FJ84"/>
<proteinExistence type="inferred from homology"/>
<keyword evidence="4 6" id="KW-0862">Zinc</keyword>
<dbReference type="GO" id="GO:0004222">
    <property type="term" value="F:metalloendopeptidase activity"/>
    <property type="evidence" value="ECO:0007669"/>
    <property type="project" value="InterPro"/>
</dbReference>
<comment type="similarity">
    <text evidence="6">Belongs to the peptidase M48 family.</text>
</comment>
<sequence>MDYKPTRPENNDNISRDSPVKEALVLLSGVIAFFLVAYCILGFMVDWAVARISPKMEAAIFSGFQVPPGIGPTEDLSCQKSFQRLTDGLRKCCDIDYPVKIIVIHSDTANALALAGGSIVIFSGIFDVVRSENGIAFVLAHELGHFKHRDHLRGMGRGIVLTALSALLTGSGSSITQLTAPGVHLTQARYSRQREAMADAQALETLVCYYGHAGGATEFFQAMGSAHDPGRLMPYFASHPECESRIAALKKAVQDQLFDIRAVTPLPAVFN</sequence>
<evidence type="ECO:0000256" key="7">
    <source>
        <dbReference type="SAM" id="Phobius"/>
    </source>
</evidence>
<keyword evidence="3 6" id="KW-0378">Hydrolase</keyword>
<protein>
    <submittedName>
        <fullName evidence="9">M48 family metallopeptidase</fullName>
    </submittedName>
    <submittedName>
        <fullName evidence="10">Peptidase M48</fullName>
    </submittedName>
</protein>
<dbReference type="Proteomes" id="UP000248798">
    <property type="component" value="Unassembled WGS sequence"/>
</dbReference>
<evidence type="ECO:0000259" key="8">
    <source>
        <dbReference type="Pfam" id="PF01435"/>
    </source>
</evidence>
<gene>
    <name evidence="10" type="ORF">DO021_06090</name>
    <name evidence="9" type="ORF">EYB58_01720</name>
</gene>
<keyword evidence="7" id="KW-0472">Membrane</keyword>
<comment type="cofactor">
    <cofactor evidence="6">
        <name>Zn(2+)</name>
        <dbReference type="ChEBI" id="CHEBI:29105"/>
    </cofactor>
    <text evidence="6">Binds 1 zinc ion per subunit.</text>
</comment>
<keyword evidence="2" id="KW-0479">Metal-binding</keyword>
<dbReference type="GO" id="GO:0046872">
    <property type="term" value="F:metal ion binding"/>
    <property type="evidence" value="ECO:0007669"/>
    <property type="project" value="UniProtKB-KW"/>
</dbReference>
<dbReference type="Proteomes" id="UP000293902">
    <property type="component" value="Chromosome"/>
</dbReference>
<evidence type="ECO:0000256" key="5">
    <source>
        <dbReference type="ARBA" id="ARBA00023049"/>
    </source>
</evidence>
<reference evidence="10 11" key="1">
    <citation type="submission" date="2018-06" db="EMBL/GenBank/DDBJ databases">
        <title>Complete Genome Sequence of Desulfobacter hydrogenophilus (DSM3380).</title>
        <authorList>
            <person name="Marietou A."/>
            <person name="Schreiber L."/>
            <person name="Marshall I."/>
            <person name="Jorgensen B."/>
        </authorList>
    </citation>
    <scope>NUCLEOTIDE SEQUENCE [LARGE SCALE GENOMIC DNA]</scope>
    <source>
        <strain evidence="10 11">DSM 3380</strain>
    </source>
</reference>
<evidence type="ECO:0000256" key="1">
    <source>
        <dbReference type="ARBA" id="ARBA00022670"/>
    </source>
</evidence>
<dbReference type="GO" id="GO:0016020">
    <property type="term" value="C:membrane"/>
    <property type="evidence" value="ECO:0007669"/>
    <property type="project" value="TreeGrafter"/>
</dbReference>
<keyword evidence="5 6" id="KW-0482">Metalloprotease</keyword>
<dbReference type="Pfam" id="PF01435">
    <property type="entry name" value="Peptidase_M48"/>
    <property type="match status" value="1"/>
</dbReference>
<dbReference type="PANTHER" id="PTHR22726:SF1">
    <property type="entry name" value="METALLOENDOPEPTIDASE OMA1, MITOCHONDRIAL"/>
    <property type="match status" value="1"/>
</dbReference>
<keyword evidence="12" id="KW-1185">Reference proteome</keyword>
<keyword evidence="7" id="KW-1133">Transmembrane helix</keyword>
<name>A0A328FJ84_9BACT</name>
<dbReference type="CDD" id="cd07332">
    <property type="entry name" value="M48C_Oma1_like"/>
    <property type="match status" value="1"/>
</dbReference>
<keyword evidence="7" id="KW-0812">Transmembrane</keyword>
<dbReference type="EMBL" id="CP036313">
    <property type="protein sequence ID" value="QBH11754.1"/>
    <property type="molecule type" value="Genomic_DNA"/>
</dbReference>
<dbReference type="GO" id="GO:0051603">
    <property type="term" value="P:proteolysis involved in protein catabolic process"/>
    <property type="evidence" value="ECO:0007669"/>
    <property type="project" value="TreeGrafter"/>
</dbReference>
<evidence type="ECO:0000313" key="12">
    <source>
        <dbReference type="Proteomes" id="UP000293902"/>
    </source>
</evidence>
<evidence type="ECO:0000313" key="11">
    <source>
        <dbReference type="Proteomes" id="UP000248798"/>
    </source>
</evidence>
<dbReference type="Gene3D" id="3.30.2010.10">
    <property type="entry name" value="Metalloproteases ('zincins'), catalytic domain"/>
    <property type="match status" value="1"/>
</dbReference>
<evidence type="ECO:0000256" key="6">
    <source>
        <dbReference type="RuleBase" id="RU003983"/>
    </source>
</evidence>
<keyword evidence="1 6" id="KW-0645">Protease</keyword>
<evidence type="ECO:0000256" key="3">
    <source>
        <dbReference type="ARBA" id="ARBA00022801"/>
    </source>
</evidence>
<dbReference type="RefSeq" id="WP_111954748.1">
    <property type="nucleotide sequence ID" value="NZ_CP036313.1"/>
</dbReference>
<dbReference type="InterPro" id="IPR001915">
    <property type="entry name" value="Peptidase_M48"/>
</dbReference>
<evidence type="ECO:0000256" key="4">
    <source>
        <dbReference type="ARBA" id="ARBA00022833"/>
    </source>
</evidence>
<dbReference type="PANTHER" id="PTHR22726">
    <property type="entry name" value="METALLOENDOPEPTIDASE OMA1"/>
    <property type="match status" value="1"/>
</dbReference>
<evidence type="ECO:0000313" key="9">
    <source>
        <dbReference type="EMBL" id="QBH11754.1"/>
    </source>
</evidence>
<dbReference type="EMBL" id="QLNI01000009">
    <property type="protein sequence ID" value="RAM02965.1"/>
    <property type="molecule type" value="Genomic_DNA"/>
</dbReference>
<accession>A0A328FJ84</accession>